<dbReference type="PRINTS" id="PR00714">
    <property type="entry name" value="MAN6PISMRASE"/>
</dbReference>
<evidence type="ECO:0000256" key="10">
    <source>
        <dbReference type="SAM" id="MobiDB-lite"/>
    </source>
</evidence>
<comment type="catalytic activity">
    <reaction evidence="1">
        <text>D-mannose 6-phosphate = D-fructose 6-phosphate</text>
        <dbReference type="Rhea" id="RHEA:12356"/>
        <dbReference type="ChEBI" id="CHEBI:58735"/>
        <dbReference type="ChEBI" id="CHEBI:61527"/>
        <dbReference type="EC" id="5.3.1.8"/>
    </reaction>
</comment>
<sequence>MTYSDLDSDLAQMAIKIPLKFGWNTMTQQHFLPMSNVIQTYAWGSDTSFSALLGIDNPENTPQAELWMGAHPNGCSHVTLNNEQVRLDQLIAANPEAVLSASIEQEYGELPYLFKVLAAKSALSIQVHPSKSQAEQGFAKEDREGIPRNSDTRNYRDPNHKPELVYALTRYQAMNGFRPHQEILSYFEALGIAELSEMVEGYQANQNAEGLERFFVGMLNLEGHKKEAALDKLLAYAQSQSGNETFELIVWLEQRYPGDIGLFAPLMLHVLTLEPGEAMFLHACTPHAYCQGTGLEIMANSDNVLRAGLTPKHIDVAELASCTIFEPKARDELLTAPSFDNGAEHYPVPVGDFKFSVYVNQVNREVTVTTPEILLALDAPVELTHTDGETLTIERGQSVFIPASAKGYKVSCSGKFARAYC</sequence>
<evidence type="ECO:0000259" key="12">
    <source>
        <dbReference type="Pfam" id="PF20512"/>
    </source>
</evidence>
<dbReference type="CDD" id="cd07011">
    <property type="entry name" value="cupin_PMI_type_I_N"/>
    <property type="match status" value="1"/>
</dbReference>
<comment type="similarity">
    <text evidence="3">Belongs to the mannose-6-phosphate isomerase type 1 family.</text>
</comment>
<dbReference type="GO" id="GO:0004476">
    <property type="term" value="F:mannose-6-phosphate isomerase activity"/>
    <property type="evidence" value="ECO:0007669"/>
    <property type="project" value="UniProtKB-EC"/>
</dbReference>
<dbReference type="InterPro" id="IPR001250">
    <property type="entry name" value="Man6P_Isoase-1"/>
</dbReference>
<keyword evidence="5" id="KW-0479">Metal-binding</keyword>
<accession>A0ABQ0JNC3</accession>
<keyword evidence="15" id="KW-1185">Reference proteome</keyword>
<keyword evidence="7 14" id="KW-0413">Isomerase</keyword>
<dbReference type="InterPro" id="IPR046458">
    <property type="entry name" value="PMI_typeI_hel"/>
</dbReference>
<dbReference type="Pfam" id="PF20511">
    <property type="entry name" value="PMI_typeI_cat"/>
    <property type="match status" value="1"/>
</dbReference>
<dbReference type="Gene3D" id="1.10.441.10">
    <property type="entry name" value="Phosphomannose Isomerase, domain 2"/>
    <property type="match status" value="1"/>
</dbReference>
<dbReference type="Gene3D" id="2.60.120.10">
    <property type="entry name" value="Jelly Rolls"/>
    <property type="match status" value="2"/>
</dbReference>
<dbReference type="Proteomes" id="UP000029223">
    <property type="component" value="Unassembled WGS sequence"/>
</dbReference>
<dbReference type="Pfam" id="PF20512">
    <property type="entry name" value="PMI_typeI_hel"/>
    <property type="match status" value="1"/>
</dbReference>
<dbReference type="InterPro" id="IPR016305">
    <property type="entry name" value="Mannose-6-P_Isomerase"/>
</dbReference>
<name>A0ABQ0JNC3_9VIBR</name>
<feature type="region of interest" description="Disordered" evidence="10">
    <location>
        <begin position="133"/>
        <end position="159"/>
    </location>
</feature>
<dbReference type="InterPro" id="IPR018050">
    <property type="entry name" value="Pmannose_isomerase-type1_CS"/>
</dbReference>
<reference evidence="15" key="2">
    <citation type="submission" date="2014-09" db="EMBL/GenBank/DDBJ databases">
        <authorList>
            <consortium name="NBRP consortium"/>
            <person name="Sawabe T."/>
            <person name="Meirelles P."/>
            <person name="Nakanishi M."/>
            <person name="Sayaka M."/>
            <person name="Hattori M."/>
            <person name="Ohkuma M."/>
        </authorList>
    </citation>
    <scope>NUCLEOTIDE SEQUENCE [LARGE SCALE GENOMIC DNA]</scope>
    <source>
        <strain evidence="15">JCM 19239</strain>
    </source>
</reference>
<evidence type="ECO:0000259" key="11">
    <source>
        <dbReference type="Pfam" id="PF20511"/>
    </source>
</evidence>
<evidence type="ECO:0000313" key="15">
    <source>
        <dbReference type="Proteomes" id="UP000029223"/>
    </source>
</evidence>
<dbReference type="PIRSF" id="PIRSF001480">
    <property type="entry name" value="Mannose-6-phosphate_isomerase"/>
    <property type="match status" value="1"/>
</dbReference>
<proteinExistence type="inferred from homology"/>
<dbReference type="EMBL" id="BBMS01000088">
    <property type="protein sequence ID" value="GAL30250.1"/>
    <property type="molecule type" value="Genomic_DNA"/>
</dbReference>
<evidence type="ECO:0000313" key="14">
    <source>
        <dbReference type="EMBL" id="GAL30250.1"/>
    </source>
</evidence>
<evidence type="ECO:0000256" key="6">
    <source>
        <dbReference type="ARBA" id="ARBA00022833"/>
    </source>
</evidence>
<dbReference type="EC" id="5.3.1.8" evidence="4"/>
<protein>
    <recommendedName>
        <fullName evidence="4">mannose-6-phosphate isomerase</fullName>
        <ecNumber evidence="4">5.3.1.8</ecNumber>
    </recommendedName>
    <alternativeName>
        <fullName evidence="8">Phosphohexomutase</fullName>
    </alternativeName>
    <alternativeName>
        <fullName evidence="9">Phosphomannose isomerase</fullName>
    </alternativeName>
</protein>
<keyword evidence="6" id="KW-0862">Zinc</keyword>
<dbReference type="PANTHER" id="PTHR10309">
    <property type="entry name" value="MANNOSE-6-PHOSPHATE ISOMERASE"/>
    <property type="match status" value="1"/>
</dbReference>
<evidence type="ECO:0000256" key="5">
    <source>
        <dbReference type="ARBA" id="ARBA00022723"/>
    </source>
</evidence>
<evidence type="ECO:0000256" key="8">
    <source>
        <dbReference type="ARBA" id="ARBA00029741"/>
    </source>
</evidence>
<evidence type="ECO:0000256" key="4">
    <source>
        <dbReference type="ARBA" id="ARBA00011956"/>
    </source>
</evidence>
<feature type="domain" description="Phosphomannose isomerase type I catalytic" evidence="11">
    <location>
        <begin position="33"/>
        <end position="180"/>
    </location>
</feature>
<dbReference type="InterPro" id="IPR014710">
    <property type="entry name" value="RmlC-like_jellyroll"/>
</dbReference>
<comment type="caution">
    <text evidence="14">The sequence shown here is derived from an EMBL/GenBank/DDBJ whole genome shotgun (WGS) entry which is preliminary data.</text>
</comment>
<organism evidence="14 15">
    <name type="scientific">Vibrio variabilis</name>
    <dbReference type="NCBI Taxonomy" id="990271"/>
    <lineage>
        <taxon>Bacteria</taxon>
        <taxon>Pseudomonadati</taxon>
        <taxon>Pseudomonadota</taxon>
        <taxon>Gammaproteobacteria</taxon>
        <taxon>Vibrionales</taxon>
        <taxon>Vibrionaceae</taxon>
        <taxon>Vibrio</taxon>
    </lineage>
</organism>
<feature type="compositionally biased region" description="Basic and acidic residues" evidence="10">
    <location>
        <begin position="138"/>
        <end position="159"/>
    </location>
</feature>
<evidence type="ECO:0000256" key="3">
    <source>
        <dbReference type="ARBA" id="ARBA00010772"/>
    </source>
</evidence>
<feature type="domain" description="Mannose-6-phosphate isomerase cupin" evidence="13">
    <location>
        <begin position="355"/>
        <end position="420"/>
    </location>
</feature>
<dbReference type="SUPFAM" id="SSF51182">
    <property type="entry name" value="RmlC-like cupins"/>
    <property type="match status" value="1"/>
</dbReference>
<dbReference type="InterPro" id="IPR049071">
    <property type="entry name" value="MPI_cupin_dom"/>
</dbReference>
<evidence type="ECO:0000259" key="13">
    <source>
        <dbReference type="Pfam" id="PF21621"/>
    </source>
</evidence>
<evidence type="ECO:0000256" key="7">
    <source>
        <dbReference type="ARBA" id="ARBA00023235"/>
    </source>
</evidence>
<dbReference type="InterPro" id="IPR011051">
    <property type="entry name" value="RmlC_Cupin_sf"/>
</dbReference>
<dbReference type="Pfam" id="PF21621">
    <property type="entry name" value="MPI_cupin_dom"/>
    <property type="match status" value="1"/>
</dbReference>
<comment type="cofactor">
    <cofactor evidence="2">
        <name>Zn(2+)</name>
        <dbReference type="ChEBI" id="CHEBI:29105"/>
    </cofactor>
</comment>
<gene>
    <name evidence="14" type="ORF">JCM19239_2658</name>
</gene>
<dbReference type="PROSITE" id="PS00965">
    <property type="entry name" value="PMI_I_1"/>
    <property type="match status" value="1"/>
</dbReference>
<evidence type="ECO:0000256" key="2">
    <source>
        <dbReference type="ARBA" id="ARBA00001947"/>
    </source>
</evidence>
<dbReference type="PANTHER" id="PTHR10309:SF0">
    <property type="entry name" value="MANNOSE-6-PHOSPHATE ISOMERASE"/>
    <property type="match status" value="1"/>
</dbReference>
<feature type="domain" description="Phosphomannose isomerase type I helical insertion" evidence="12">
    <location>
        <begin position="199"/>
        <end position="268"/>
    </location>
</feature>
<evidence type="ECO:0000256" key="1">
    <source>
        <dbReference type="ARBA" id="ARBA00000757"/>
    </source>
</evidence>
<evidence type="ECO:0000256" key="9">
    <source>
        <dbReference type="ARBA" id="ARBA00030762"/>
    </source>
</evidence>
<dbReference type="NCBIfam" id="TIGR00218">
    <property type="entry name" value="manA"/>
    <property type="match status" value="1"/>
</dbReference>
<reference evidence="15" key="1">
    <citation type="submission" date="2014-09" db="EMBL/GenBank/DDBJ databases">
        <title>Vibrio variabilis JCM 19239. (C206) whole genome shotgun sequence.</title>
        <authorList>
            <person name="Sawabe T."/>
            <person name="Meirelles P."/>
            <person name="Nakanishi M."/>
            <person name="Sayaka M."/>
            <person name="Hattori M."/>
            <person name="Ohkuma M."/>
        </authorList>
    </citation>
    <scope>NUCLEOTIDE SEQUENCE [LARGE SCALE GENOMIC DNA]</scope>
    <source>
        <strain evidence="15">JCM 19239</strain>
    </source>
</reference>
<dbReference type="InterPro" id="IPR046457">
    <property type="entry name" value="PMI_typeI_cat"/>
</dbReference>